<feature type="compositionally biased region" description="Basic residues" evidence="4">
    <location>
        <begin position="857"/>
        <end position="869"/>
    </location>
</feature>
<evidence type="ECO:0000259" key="5">
    <source>
        <dbReference type="Pfam" id="PF25313"/>
    </source>
</evidence>
<dbReference type="CDD" id="cd00200">
    <property type="entry name" value="WD40"/>
    <property type="match status" value="1"/>
</dbReference>
<dbReference type="GO" id="GO:0006357">
    <property type="term" value="P:regulation of transcription by RNA polymerase II"/>
    <property type="evidence" value="ECO:0007669"/>
    <property type="project" value="TreeGrafter"/>
</dbReference>
<dbReference type="InterPro" id="IPR001680">
    <property type="entry name" value="WD40_rpt"/>
</dbReference>
<evidence type="ECO:0000256" key="3">
    <source>
        <dbReference type="PROSITE-ProRule" id="PRU00221"/>
    </source>
</evidence>
<name>A0A5N5GLW2_9ROSA</name>
<dbReference type="PROSITE" id="PS50082">
    <property type="entry name" value="WD_REPEATS_2"/>
    <property type="match status" value="3"/>
</dbReference>
<dbReference type="SMART" id="SM00320">
    <property type="entry name" value="WD40"/>
    <property type="match status" value="7"/>
</dbReference>
<keyword evidence="2" id="KW-0677">Repeat</keyword>
<dbReference type="GO" id="GO:0005634">
    <property type="term" value="C:nucleus"/>
    <property type="evidence" value="ECO:0007669"/>
    <property type="project" value="TreeGrafter"/>
</dbReference>
<dbReference type="InterPro" id="IPR019775">
    <property type="entry name" value="WD40_repeat_CS"/>
</dbReference>
<dbReference type="OrthoDB" id="538223at2759"/>
<reference evidence="7 8" key="1">
    <citation type="submission" date="2019-09" db="EMBL/GenBank/DDBJ databases">
        <authorList>
            <person name="Ou C."/>
        </authorList>
    </citation>
    <scope>NUCLEOTIDE SEQUENCE [LARGE SCALE GENOMIC DNA]</scope>
    <source>
        <strain evidence="7">S2</strain>
        <tissue evidence="7">Leaf</tissue>
    </source>
</reference>
<feature type="repeat" description="WD" evidence="3">
    <location>
        <begin position="316"/>
        <end position="360"/>
    </location>
</feature>
<feature type="compositionally biased region" description="Polar residues" evidence="4">
    <location>
        <begin position="903"/>
        <end position="912"/>
    </location>
</feature>
<dbReference type="PROSITE" id="PS00678">
    <property type="entry name" value="WD_REPEATS_1"/>
    <property type="match status" value="2"/>
</dbReference>
<reference evidence="8" key="2">
    <citation type="submission" date="2019-10" db="EMBL/GenBank/DDBJ databases">
        <title>A de novo genome assembly of a pear dwarfing rootstock.</title>
        <authorList>
            <person name="Wang F."/>
            <person name="Wang J."/>
            <person name="Li S."/>
            <person name="Zhang Y."/>
            <person name="Fang M."/>
            <person name="Ma L."/>
            <person name="Zhao Y."/>
            <person name="Jiang S."/>
        </authorList>
    </citation>
    <scope>NUCLEOTIDE SEQUENCE [LARGE SCALE GENOMIC DNA]</scope>
</reference>
<keyword evidence="8" id="KW-1185">Reference proteome</keyword>
<dbReference type="Proteomes" id="UP000327157">
    <property type="component" value="Chromosome 3"/>
</dbReference>
<dbReference type="PANTHER" id="PTHR16266:SF17">
    <property type="entry name" value="BRWD3"/>
    <property type="match status" value="1"/>
</dbReference>
<comment type="caution">
    <text evidence="7">The sequence shown here is derived from an EMBL/GenBank/DDBJ whole genome shotgun (WGS) entry which is preliminary data.</text>
</comment>
<feature type="repeat" description="WD" evidence="3">
    <location>
        <begin position="241"/>
        <end position="282"/>
    </location>
</feature>
<dbReference type="SUPFAM" id="SSF50978">
    <property type="entry name" value="WD40 repeat-like"/>
    <property type="match status" value="1"/>
</dbReference>
<gene>
    <name evidence="7" type="ORF">D8674_022906</name>
</gene>
<evidence type="ECO:0000256" key="4">
    <source>
        <dbReference type="SAM" id="MobiDB-lite"/>
    </source>
</evidence>
<evidence type="ECO:0000256" key="1">
    <source>
        <dbReference type="ARBA" id="ARBA00022574"/>
    </source>
</evidence>
<feature type="compositionally biased region" description="Polar residues" evidence="4">
    <location>
        <begin position="979"/>
        <end position="990"/>
    </location>
</feature>
<evidence type="ECO:0000313" key="7">
    <source>
        <dbReference type="EMBL" id="KAB2616318.1"/>
    </source>
</evidence>
<feature type="compositionally biased region" description="Polar residues" evidence="4">
    <location>
        <begin position="880"/>
        <end position="890"/>
    </location>
</feature>
<reference evidence="7 8" key="3">
    <citation type="submission" date="2019-11" db="EMBL/GenBank/DDBJ databases">
        <title>A de novo genome assembly of a pear dwarfing rootstock.</title>
        <authorList>
            <person name="Wang F."/>
            <person name="Wang J."/>
            <person name="Li S."/>
            <person name="Zhang Y."/>
            <person name="Fang M."/>
            <person name="Ma L."/>
            <person name="Zhao Y."/>
            <person name="Jiang S."/>
        </authorList>
    </citation>
    <scope>NUCLEOTIDE SEQUENCE [LARGE SCALE GENOMIC DNA]</scope>
    <source>
        <strain evidence="7">S2</strain>
        <tissue evidence="7">Leaf</tissue>
    </source>
</reference>
<evidence type="ECO:0000256" key="2">
    <source>
        <dbReference type="ARBA" id="ARBA00022737"/>
    </source>
</evidence>
<dbReference type="PROSITE" id="PS50294">
    <property type="entry name" value="WD_REPEATS_REGION"/>
    <property type="match status" value="2"/>
</dbReference>
<proteinExistence type="predicted"/>
<dbReference type="EMBL" id="SMOL01000402">
    <property type="protein sequence ID" value="KAB2616318.1"/>
    <property type="molecule type" value="Genomic_DNA"/>
</dbReference>
<dbReference type="InterPro" id="IPR036322">
    <property type="entry name" value="WD40_repeat_dom_sf"/>
</dbReference>
<protein>
    <submittedName>
        <fullName evidence="7">Bromodomain and WD repeat-containing protein 1</fullName>
    </submittedName>
</protein>
<dbReference type="FunFam" id="2.130.10.10:FF:000440">
    <property type="entry name" value="Bromodomain and WD repeat-containing protein"/>
    <property type="match status" value="1"/>
</dbReference>
<dbReference type="PANTHER" id="PTHR16266">
    <property type="entry name" value="WD REPEAT DOMAIN 9"/>
    <property type="match status" value="1"/>
</dbReference>
<sequence>MDPRKCTLSGGATSLAMAPPSILNRLNEKAQFEKEERDAGHVVEAGVDIDIREVYFLIMHFLSLGPCQRTFEQFGNDLLEHQLLPRRFHAWFSRSRIGSDNSNEDATSFPLSYNNLVERYPHIERDHLVKLLRQLLLSIATPLHGKVGRSTLNAADVPTLLGTGSFSLLDSDRNKENKRVKPLPAHLRWPYMQADQIHGLSLREIGGGFTKHHRAPSIRSACYAIAKPSTMVQKMNNKKKLRGHRNAVYCAIFDRSGRYVITGADDRLVKIWSMETALCLASCRGHEFNNALVASASNDFSIRVWRLPDGFPISVLQGHTGAVTAIAFSPRLSAVYQLLSSSDDGTCRIWDARSSQCPLRIYMPKPSETSTAMVHRAIKYFVAAYNANGTVFVTGSSDTFARVWNALKSNTDNSEQPIHEMDVLAGHENDVNYVQFSGCVIPSKSSFSDSGKEETNGKFKNSWFCHNNIVTCSRDGSAIIWVPRSHKFHGKVGRWTRAYHLKVPPPPLPPQPPRGGPRQRFLPTPRGVNMIVWSLDNRFVLAAIMDCRICVWNAVDGSLVHSLTGHTASSYVLDVHPFNPRIAMSAGYDGQTIVWDIWEGVPIKIYELGHVKLVDGKFSADGTSIVLSDDVGQIYLINTGEGESQNDAEYDQFFLGDYRPLARDEFGYLIDQETQLSTYRRNLQDPLCDSSMIPYPEPYQSTYQQRRLGALGMEWRPSSMKFSVGVDINTGQEYMMPPLPDLERMIEPLPDFIDAMLWEPENEVVSEDTDSEYNVTDENSSEGEKGNISTSSSSDPDCSEEDSEAGCSHKDGLRRSRRKRPRVESSERRVKKRRVGEHDRVISGIKRTKNSKGGQKVSKRKSSKAKTLRPQRVAARNARTVFSQNPGTSTEGEEVDWEDDSSNSESLQQDFHTQSDDGDFQIMQQKHTKEEPSQHEFGNIAKPRVVCSSQSNVRSMPKLVFKIKKQETPKDVKLKDNNQADLVSPSSRYQDVTPDNRITNSSVDPDSSSVDVVQLKFSRNLLANDLTDTGETVKTDNSLEASASYQDSRVMEAATGSLASFNVHIEEMNNVHRDEEHTGTRAFEDLDGLKSRELSHTDEALVSSSFDSSALGEHKQKIIVCSPEIEDFARRKHSGDYASLKFPAQNFTMGGGAGRSTSLKFVCKHRTNSEGSGGNVEDYATNINDHHDSGMDLPAAATNAIRGTRTFKIKATSQKVDSLSCCPKLRWGHQTLGTSKDAEDSSAKLCDQIHQRPRSTRSRQGSCNDYDQSSSTRSRLVNPAGKLPWLMLSKHEDGYRYIPQLGDEVVYLRQGHQEYLKLVKNSEEGPWGPWESIKENIEVAEICKSCCKIKLRFVDPSSAILGKALKLTLPEIDFNDFIVEKTWYDASIRRNWTTGEECAVWWRDSISDEGGTWWVGRIVRCQAKSHEFPDSPWLRYEVRYENDDETHLHCPWELREPSIVDDPSSCEQPHIDSESKEELLRIFSKLQQKDSQTIQQLNQAVQKADFCNSFPVQLYPELIQSLEAVKHDITVMLTNAQYYFKRNQLQARIKHISKRFKKKLSKL</sequence>
<feature type="repeat" description="WD" evidence="3">
    <location>
        <begin position="384"/>
        <end position="414"/>
    </location>
</feature>
<evidence type="ECO:0000313" key="8">
    <source>
        <dbReference type="Proteomes" id="UP000327157"/>
    </source>
</evidence>
<dbReference type="Pfam" id="PF00400">
    <property type="entry name" value="WD40"/>
    <property type="match status" value="3"/>
</dbReference>
<evidence type="ECO:0000259" key="6">
    <source>
        <dbReference type="Pfam" id="PF25437"/>
    </source>
</evidence>
<feature type="region of interest" description="Disordered" evidence="4">
    <location>
        <begin position="763"/>
        <end position="913"/>
    </location>
</feature>
<dbReference type="GO" id="GO:0007010">
    <property type="term" value="P:cytoskeleton organization"/>
    <property type="evidence" value="ECO:0007669"/>
    <property type="project" value="TreeGrafter"/>
</dbReference>
<dbReference type="InterPro" id="IPR057451">
    <property type="entry name" value="BRWD/PHIP_AD"/>
</dbReference>
<dbReference type="InterPro" id="IPR057452">
    <property type="entry name" value="BRWD/PHIP_N"/>
</dbReference>
<feature type="region of interest" description="Disordered" evidence="4">
    <location>
        <begin position="1249"/>
        <end position="1275"/>
    </location>
</feature>
<feature type="region of interest" description="Disordered" evidence="4">
    <location>
        <begin position="975"/>
        <end position="1006"/>
    </location>
</feature>
<feature type="compositionally biased region" description="Polar residues" evidence="4">
    <location>
        <begin position="1258"/>
        <end position="1275"/>
    </location>
</feature>
<dbReference type="InterPro" id="IPR052060">
    <property type="entry name" value="Bromo_WD_repeat"/>
</dbReference>
<feature type="domain" description="BRWD/PHIP N-terminal" evidence="6">
    <location>
        <begin position="42"/>
        <end position="138"/>
    </location>
</feature>
<feature type="compositionally biased region" description="Acidic residues" evidence="4">
    <location>
        <begin position="891"/>
        <end position="902"/>
    </location>
</feature>
<dbReference type="Gene3D" id="2.130.10.10">
    <property type="entry name" value="YVTN repeat-like/Quinoprotein amine dehydrogenase"/>
    <property type="match status" value="4"/>
</dbReference>
<dbReference type="Pfam" id="PF25313">
    <property type="entry name" value="BRWD_AD"/>
    <property type="match status" value="1"/>
</dbReference>
<accession>A0A5N5GLW2</accession>
<dbReference type="InterPro" id="IPR015943">
    <property type="entry name" value="WD40/YVTN_repeat-like_dom_sf"/>
</dbReference>
<organism evidence="7 8">
    <name type="scientific">Pyrus ussuriensis x Pyrus communis</name>
    <dbReference type="NCBI Taxonomy" id="2448454"/>
    <lineage>
        <taxon>Eukaryota</taxon>
        <taxon>Viridiplantae</taxon>
        <taxon>Streptophyta</taxon>
        <taxon>Embryophyta</taxon>
        <taxon>Tracheophyta</taxon>
        <taxon>Spermatophyta</taxon>
        <taxon>Magnoliopsida</taxon>
        <taxon>eudicotyledons</taxon>
        <taxon>Gunneridae</taxon>
        <taxon>Pentapetalae</taxon>
        <taxon>rosids</taxon>
        <taxon>fabids</taxon>
        <taxon>Rosales</taxon>
        <taxon>Rosaceae</taxon>
        <taxon>Amygdaloideae</taxon>
        <taxon>Maleae</taxon>
        <taxon>Pyrus</taxon>
    </lineage>
</organism>
<dbReference type="GO" id="GO:0008360">
    <property type="term" value="P:regulation of cell shape"/>
    <property type="evidence" value="ECO:0007669"/>
    <property type="project" value="TreeGrafter"/>
</dbReference>
<feature type="domain" description="BRWD/PHIP ancillary-like" evidence="5">
    <location>
        <begin position="1295"/>
        <end position="1457"/>
    </location>
</feature>
<keyword evidence="1 3" id="KW-0853">WD repeat</keyword>
<dbReference type="Pfam" id="PF25437">
    <property type="entry name" value="BRWD1_N"/>
    <property type="match status" value="1"/>
</dbReference>